<evidence type="ECO:0000259" key="6">
    <source>
        <dbReference type="PROSITE" id="PS50089"/>
    </source>
</evidence>
<evidence type="ECO:0000256" key="4">
    <source>
        <dbReference type="PROSITE-ProRule" id="PRU00175"/>
    </source>
</evidence>
<keyword evidence="3" id="KW-0862">Zinc</keyword>
<gene>
    <name evidence="7" type="ORF">P154DRAFT_523604</name>
</gene>
<feature type="transmembrane region" description="Helical" evidence="5">
    <location>
        <begin position="244"/>
        <end position="269"/>
    </location>
</feature>
<keyword evidence="8" id="KW-1185">Reference proteome</keyword>
<dbReference type="Pfam" id="PF13445">
    <property type="entry name" value="zf-RING_UBOX"/>
    <property type="match status" value="1"/>
</dbReference>
<reference evidence="7" key="1">
    <citation type="journal article" date="2020" name="Stud. Mycol.">
        <title>101 Dothideomycetes genomes: a test case for predicting lifestyles and emergence of pathogens.</title>
        <authorList>
            <person name="Haridas S."/>
            <person name="Albert R."/>
            <person name="Binder M."/>
            <person name="Bloem J."/>
            <person name="Labutti K."/>
            <person name="Salamov A."/>
            <person name="Andreopoulos B."/>
            <person name="Baker S."/>
            <person name="Barry K."/>
            <person name="Bills G."/>
            <person name="Bluhm B."/>
            <person name="Cannon C."/>
            <person name="Castanera R."/>
            <person name="Culley D."/>
            <person name="Daum C."/>
            <person name="Ezra D."/>
            <person name="Gonzalez J."/>
            <person name="Henrissat B."/>
            <person name="Kuo A."/>
            <person name="Liang C."/>
            <person name="Lipzen A."/>
            <person name="Lutzoni F."/>
            <person name="Magnuson J."/>
            <person name="Mondo S."/>
            <person name="Nolan M."/>
            <person name="Ohm R."/>
            <person name="Pangilinan J."/>
            <person name="Park H.-J."/>
            <person name="Ramirez L."/>
            <person name="Alfaro M."/>
            <person name="Sun H."/>
            <person name="Tritt A."/>
            <person name="Yoshinaga Y."/>
            <person name="Zwiers L.-H."/>
            <person name="Turgeon B."/>
            <person name="Goodwin S."/>
            <person name="Spatafora J."/>
            <person name="Crous P."/>
            <person name="Grigoriev I."/>
        </authorList>
    </citation>
    <scope>NUCLEOTIDE SEQUENCE</scope>
    <source>
        <strain evidence="7">CBS 123094</strain>
    </source>
</reference>
<dbReference type="InterPro" id="IPR001841">
    <property type="entry name" value="Znf_RING"/>
</dbReference>
<dbReference type="EMBL" id="ML977599">
    <property type="protein sequence ID" value="KAF1998978.1"/>
    <property type="molecule type" value="Genomic_DNA"/>
</dbReference>
<keyword evidence="5" id="KW-0812">Transmembrane</keyword>
<proteinExistence type="predicted"/>
<dbReference type="OrthoDB" id="5600418at2759"/>
<evidence type="ECO:0000256" key="5">
    <source>
        <dbReference type="SAM" id="Phobius"/>
    </source>
</evidence>
<dbReference type="PROSITE" id="PS50089">
    <property type="entry name" value="ZF_RING_2"/>
    <property type="match status" value="1"/>
</dbReference>
<evidence type="ECO:0000256" key="3">
    <source>
        <dbReference type="ARBA" id="ARBA00022833"/>
    </source>
</evidence>
<evidence type="ECO:0000256" key="1">
    <source>
        <dbReference type="ARBA" id="ARBA00022723"/>
    </source>
</evidence>
<dbReference type="InterPro" id="IPR027370">
    <property type="entry name" value="Znf-RING_euk"/>
</dbReference>
<dbReference type="Gene3D" id="3.30.40.10">
    <property type="entry name" value="Zinc/RING finger domain, C3HC4 (zinc finger)"/>
    <property type="match status" value="1"/>
</dbReference>
<evidence type="ECO:0000313" key="7">
    <source>
        <dbReference type="EMBL" id="KAF1998978.1"/>
    </source>
</evidence>
<keyword evidence="2 4" id="KW-0863">Zinc-finger</keyword>
<sequence>MADPVPRMAAPARIPHNCSWPCFVDTLDHEFSRFTFEEVTGPEALDDCPVCLRPYNTKEDGRTPCQPIRLRPCGHILGLSCWMDYQARVNQDIDKCMYCRQAIGFLLISPERDKVTNWLRRICKTDIFRWHMDQAKVRGTIFDALRIWALSVLVLSAKVGILSAPIFLFLNELFIWNYGHTLPDMYGGDPRPGAQDIVFVTLALFAQLRHTLRRAPRQWIHNVGDAVADWPMFVAIMWGCPTTVVAVFGLVWILSYMLLVGVVFGLLAYKVSCRREALMKPLPETK</sequence>
<name>A0A6A5WCW2_9PLEO</name>
<feature type="domain" description="RING-type" evidence="6">
    <location>
        <begin position="48"/>
        <end position="100"/>
    </location>
</feature>
<keyword evidence="5" id="KW-0472">Membrane</keyword>
<dbReference type="SUPFAM" id="SSF57850">
    <property type="entry name" value="RING/U-box"/>
    <property type="match status" value="1"/>
</dbReference>
<keyword evidence="5" id="KW-1133">Transmembrane helix</keyword>
<dbReference type="InterPro" id="IPR013083">
    <property type="entry name" value="Znf_RING/FYVE/PHD"/>
</dbReference>
<keyword evidence="1" id="KW-0479">Metal-binding</keyword>
<feature type="transmembrane region" description="Helical" evidence="5">
    <location>
        <begin position="147"/>
        <end position="170"/>
    </location>
</feature>
<evidence type="ECO:0000313" key="8">
    <source>
        <dbReference type="Proteomes" id="UP000799779"/>
    </source>
</evidence>
<dbReference type="AlphaFoldDB" id="A0A6A5WCW2"/>
<evidence type="ECO:0000256" key="2">
    <source>
        <dbReference type="ARBA" id="ARBA00022771"/>
    </source>
</evidence>
<dbReference type="GO" id="GO:0008270">
    <property type="term" value="F:zinc ion binding"/>
    <property type="evidence" value="ECO:0007669"/>
    <property type="project" value="UniProtKB-KW"/>
</dbReference>
<protein>
    <recommendedName>
        <fullName evidence="6">RING-type domain-containing protein</fullName>
    </recommendedName>
</protein>
<accession>A0A6A5WCW2</accession>
<organism evidence="7 8">
    <name type="scientific">Amniculicola lignicola CBS 123094</name>
    <dbReference type="NCBI Taxonomy" id="1392246"/>
    <lineage>
        <taxon>Eukaryota</taxon>
        <taxon>Fungi</taxon>
        <taxon>Dikarya</taxon>
        <taxon>Ascomycota</taxon>
        <taxon>Pezizomycotina</taxon>
        <taxon>Dothideomycetes</taxon>
        <taxon>Pleosporomycetidae</taxon>
        <taxon>Pleosporales</taxon>
        <taxon>Amniculicolaceae</taxon>
        <taxon>Amniculicola</taxon>
    </lineage>
</organism>
<dbReference type="Proteomes" id="UP000799779">
    <property type="component" value="Unassembled WGS sequence"/>
</dbReference>